<sequence length="391" mass="42959">MNQERSVININDSLLSVILFWCGLVIVASNYITIPMMPILSQSFQAGISQVAWSGTAFSLFYAIGCLFTGPLSDRFGRKTIIIVGLLLLALTTEVLPMGSSLSWLIIRRGLEGLAASSFAPVVVAYIIEKFAPQKRGTIVGIVSSSFLVSAIIGQIASSYLSQHFSWQSVFYVFGFFYVITAIVVAMFVPSVSKKANQNHLHSMFRNFFQLFFSRNLFKVYVIAIMLLLTFVAFYSVLGEYLVEKFALNSSDIFNVRVVGIFGMLLAPFAGQLANKFTIERLLKYALALALVGMLLVGMSQNLTFLVMMSVIFVGGIALTVPTLINLVGQLGEEKHSLAVSLYTFVLFIGASLGPLVAVQLLKIGNYTFSFLFLACLFFIGWLISLTVKAT</sequence>
<evidence type="ECO:0000256" key="3">
    <source>
        <dbReference type="ARBA" id="ARBA00022448"/>
    </source>
</evidence>
<accession>A0ABN3YDH5</accession>
<keyword evidence="11" id="KW-1185">Reference proteome</keyword>
<feature type="transmembrane region" description="Helical" evidence="8">
    <location>
        <begin position="12"/>
        <end position="32"/>
    </location>
</feature>
<dbReference type="Proteomes" id="UP001501577">
    <property type="component" value="Unassembled WGS sequence"/>
</dbReference>
<keyword evidence="3" id="KW-0813">Transport</keyword>
<evidence type="ECO:0000256" key="4">
    <source>
        <dbReference type="ARBA" id="ARBA00022475"/>
    </source>
</evidence>
<dbReference type="PANTHER" id="PTHR43271:SF2">
    <property type="entry name" value="BLL2771 PROTEIN"/>
    <property type="match status" value="1"/>
</dbReference>
<dbReference type="Pfam" id="PF07690">
    <property type="entry name" value="MFS_1"/>
    <property type="match status" value="1"/>
</dbReference>
<organism evidence="10 11">
    <name type="scientific">Tetragenococcus solitarius</name>
    <dbReference type="NCBI Taxonomy" id="71453"/>
    <lineage>
        <taxon>Bacteria</taxon>
        <taxon>Bacillati</taxon>
        <taxon>Bacillota</taxon>
        <taxon>Bacilli</taxon>
        <taxon>Lactobacillales</taxon>
        <taxon>Enterococcaceae</taxon>
        <taxon>Tetragenococcus</taxon>
    </lineage>
</organism>
<evidence type="ECO:0000256" key="2">
    <source>
        <dbReference type="ARBA" id="ARBA00008335"/>
    </source>
</evidence>
<keyword evidence="5 8" id="KW-0812">Transmembrane</keyword>
<dbReference type="InterPro" id="IPR005829">
    <property type="entry name" value="Sugar_transporter_CS"/>
</dbReference>
<feature type="transmembrane region" description="Helical" evidence="8">
    <location>
        <begin position="367"/>
        <end position="388"/>
    </location>
</feature>
<dbReference type="InterPro" id="IPR011701">
    <property type="entry name" value="MFS"/>
</dbReference>
<dbReference type="EMBL" id="BAAAXQ010000068">
    <property type="protein sequence ID" value="GAA3023786.1"/>
    <property type="molecule type" value="Genomic_DNA"/>
</dbReference>
<gene>
    <name evidence="10" type="ORF">GCM10019998_20510</name>
</gene>
<dbReference type="InterPro" id="IPR020846">
    <property type="entry name" value="MFS_dom"/>
</dbReference>
<feature type="transmembrane region" description="Helical" evidence="8">
    <location>
        <begin position="253"/>
        <end position="270"/>
    </location>
</feature>
<feature type="transmembrane region" description="Helical" evidence="8">
    <location>
        <begin position="139"/>
        <end position="157"/>
    </location>
</feature>
<evidence type="ECO:0000256" key="7">
    <source>
        <dbReference type="ARBA" id="ARBA00023136"/>
    </source>
</evidence>
<feature type="transmembrane region" description="Helical" evidence="8">
    <location>
        <begin position="305"/>
        <end position="328"/>
    </location>
</feature>
<keyword evidence="4" id="KW-1003">Cell membrane</keyword>
<dbReference type="PROSITE" id="PS00216">
    <property type="entry name" value="SUGAR_TRANSPORT_1"/>
    <property type="match status" value="1"/>
</dbReference>
<feature type="transmembrane region" description="Helical" evidence="8">
    <location>
        <begin position="169"/>
        <end position="189"/>
    </location>
</feature>
<feature type="domain" description="Major facilitator superfamily (MFS) profile" evidence="9">
    <location>
        <begin position="15"/>
        <end position="391"/>
    </location>
</feature>
<dbReference type="CDD" id="cd17324">
    <property type="entry name" value="MFS_NepI_like"/>
    <property type="match status" value="1"/>
</dbReference>
<evidence type="ECO:0000313" key="10">
    <source>
        <dbReference type="EMBL" id="GAA3023786.1"/>
    </source>
</evidence>
<evidence type="ECO:0000313" key="11">
    <source>
        <dbReference type="Proteomes" id="UP001501577"/>
    </source>
</evidence>
<name>A0ABN3YDH5_9ENTE</name>
<evidence type="ECO:0000256" key="6">
    <source>
        <dbReference type="ARBA" id="ARBA00022989"/>
    </source>
</evidence>
<feature type="transmembrane region" description="Helical" evidence="8">
    <location>
        <begin position="113"/>
        <end position="132"/>
    </location>
</feature>
<reference evidence="10 11" key="1">
    <citation type="journal article" date="2019" name="Int. J. Syst. Evol. Microbiol.">
        <title>The Global Catalogue of Microorganisms (GCM) 10K type strain sequencing project: providing services to taxonomists for standard genome sequencing and annotation.</title>
        <authorList>
            <consortium name="The Broad Institute Genomics Platform"/>
            <consortium name="The Broad Institute Genome Sequencing Center for Infectious Disease"/>
            <person name="Wu L."/>
            <person name="Ma J."/>
        </authorList>
    </citation>
    <scope>NUCLEOTIDE SEQUENCE [LARGE SCALE GENOMIC DNA]</scope>
    <source>
        <strain evidence="10 11">JCM 8736</strain>
    </source>
</reference>
<dbReference type="PANTHER" id="PTHR43271">
    <property type="entry name" value="BLL2771 PROTEIN"/>
    <property type="match status" value="1"/>
</dbReference>
<keyword evidence="7 8" id="KW-0472">Membrane</keyword>
<feature type="transmembrane region" description="Helical" evidence="8">
    <location>
        <begin position="282"/>
        <end position="299"/>
    </location>
</feature>
<protein>
    <submittedName>
        <fullName evidence="10">MFS transporter</fullName>
    </submittedName>
</protein>
<comment type="similarity">
    <text evidence="2">Belongs to the major facilitator superfamily.</text>
</comment>
<dbReference type="InterPro" id="IPR036259">
    <property type="entry name" value="MFS_trans_sf"/>
</dbReference>
<evidence type="ECO:0000256" key="5">
    <source>
        <dbReference type="ARBA" id="ARBA00022692"/>
    </source>
</evidence>
<evidence type="ECO:0000256" key="1">
    <source>
        <dbReference type="ARBA" id="ARBA00004651"/>
    </source>
</evidence>
<dbReference type="PROSITE" id="PS50850">
    <property type="entry name" value="MFS"/>
    <property type="match status" value="1"/>
</dbReference>
<proteinExistence type="inferred from homology"/>
<evidence type="ECO:0000256" key="8">
    <source>
        <dbReference type="SAM" id="Phobius"/>
    </source>
</evidence>
<dbReference type="SUPFAM" id="SSF103473">
    <property type="entry name" value="MFS general substrate transporter"/>
    <property type="match status" value="1"/>
</dbReference>
<comment type="subcellular location">
    <subcellularLocation>
        <location evidence="1">Cell membrane</location>
        <topology evidence="1">Multi-pass membrane protein</topology>
    </subcellularLocation>
</comment>
<feature type="transmembrane region" description="Helical" evidence="8">
    <location>
        <begin position="340"/>
        <end position="361"/>
    </location>
</feature>
<keyword evidence="6 8" id="KW-1133">Transmembrane helix</keyword>
<dbReference type="Gene3D" id="1.20.1250.20">
    <property type="entry name" value="MFS general substrate transporter like domains"/>
    <property type="match status" value="1"/>
</dbReference>
<dbReference type="RefSeq" id="WP_068710311.1">
    <property type="nucleotide sequence ID" value="NZ_BAAAXQ010000068.1"/>
</dbReference>
<comment type="caution">
    <text evidence="10">The sequence shown here is derived from an EMBL/GenBank/DDBJ whole genome shotgun (WGS) entry which is preliminary data.</text>
</comment>
<feature type="transmembrane region" description="Helical" evidence="8">
    <location>
        <begin position="220"/>
        <end position="238"/>
    </location>
</feature>
<evidence type="ECO:0000259" key="9">
    <source>
        <dbReference type="PROSITE" id="PS50850"/>
    </source>
</evidence>
<feature type="transmembrane region" description="Helical" evidence="8">
    <location>
        <begin position="81"/>
        <end position="107"/>
    </location>
</feature>
<feature type="transmembrane region" description="Helical" evidence="8">
    <location>
        <begin position="52"/>
        <end position="69"/>
    </location>
</feature>